<reference evidence="4 5" key="1">
    <citation type="journal article" date="2019" name="Sci. Rep.">
        <title>Comparative genomics of chytrid fungi reveal insights into the obligate biotrophic and pathogenic lifestyle of Synchytrium endobioticum.</title>
        <authorList>
            <person name="van de Vossenberg B.T.L.H."/>
            <person name="Warris S."/>
            <person name="Nguyen H.D.T."/>
            <person name="van Gent-Pelzer M.P.E."/>
            <person name="Joly D.L."/>
            <person name="van de Geest H.C."/>
            <person name="Bonants P.J.M."/>
            <person name="Smith D.S."/>
            <person name="Levesque C.A."/>
            <person name="van der Lee T.A.J."/>
        </authorList>
    </citation>
    <scope>NUCLEOTIDE SEQUENCE [LARGE SCALE GENOMIC DNA]</scope>
    <source>
        <strain evidence="4 5">CBS 675.73</strain>
    </source>
</reference>
<evidence type="ECO:0000256" key="2">
    <source>
        <dbReference type="PIRNR" id="PIRNR037226"/>
    </source>
</evidence>
<accession>A0A507FJH4</accession>
<dbReference type="InterPro" id="IPR036264">
    <property type="entry name" value="Bact_exopeptidase_dim_dom"/>
</dbReference>
<evidence type="ECO:0000256" key="1">
    <source>
        <dbReference type="ARBA" id="ARBA00006247"/>
    </source>
</evidence>
<dbReference type="InterPro" id="IPR052030">
    <property type="entry name" value="Peptidase_M20/M20A_hydrolases"/>
</dbReference>
<dbReference type="Pfam" id="PF07687">
    <property type="entry name" value="M20_dimer"/>
    <property type="match status" value="1"/>
</dbReference>
<dbReference type="InterPro" id="IPR011650">
    <property type="entry name" value="Peptidase_M20_dimer"/>
</dbReference>
<dbReference type="NCBIfam" id="TIGR01891">
    <property type="entry name" value="amidohydrolases"/>
    <property type="match status" value="1"/>
</dbReference>
<dbReference type="SUPFAM" id="SSF55031">
    <property type="entry name" value="Bacterial exopeptidase dimerisation domain"/>
    <property type="match status" value="1"/>
</dbReference>
<comment type="caution">
    <text evidence="4">The sequence shown here is derived from an EMBL/GenBank/DDBJ whole genome shotgun (WGS) entry which is preliminary data.</text>
</comment>
<dbReference type="Pfam" id="PF01546">
    <property type="entry name" value="Peptidase_M20"/>
    <property type="match status" value="1"/>
</dbReference>
<dbReference type="InterPro" id="IPR017144">
    <property type="entry name" value="Xaa-Arg_dipeptidase"/>
</dbReference>
<sequence>MDQFLASENESLRALSLAIHGNPELSGAEHQASVLLADHLAKHGFSVSRNVCGMETAFVAEWVSDNAADDVVTVAFLSEYDALPGIGHACGHNLIAISGVAAALSLKNHIQSNNLNARIKLFGTPAEETWGGKINFINAGAFKGVDVAMMVHPGNVNVTWAKYLALSQVLVQYHGKSAHAASNPWEGTNALDASVQAYNAMSMLRQQMLPSTRIHAVIKKGGEAANVIPDFSLTEFMMRTEKLATLHDLIPKMDAIFQAAADATGCTLSVSKDPIFEDVVINPALAERFEAYAREGGCTFASKEVQMAKSYGSTDMGNVTHVVPGIHPVFDIECTAGDIHTNEFREGACSETAHKATIRAAKCLSLTAIDFISDPEFRKRVVDEFANK</sequence>
<evidence type="ECO:0000259" key="3">
    <source>
        <dbReference type="Pfam" id="PF07687"/>
    </source>
</evidence>
<dbReference type="Gene3D" id="3.40.630.10">
    <property type="entry name" value="Zn peptidases"/>
    <property type="match status" value="1"/>
</dbReference>
<dbReference type="Gene3D" id="3.30.70.360">
    <property type="match status" value="1"/>
</dbReference>
<dbReference type="AlphaFoldDB" id="A0A507FJH4"/>
<dbReference type="EMBL" id="QEAP01000046">
    <property type="protein sequence ID" value="TPX76464.1"/>
    <property type="molecule type" value="Genomic_DNA"/>
</dbReference>
<protein>
    <recommendedName>
        <fullName evidence="2">Peptidase M20 domain-containing protein 2</fullName>
    </recommendedName>
</protein>
<proteinExistence type="inferred from homology"/>
<evidence type="ECO:0000313" key="4">
    <source>
        <dbReference type="EMBL" id="TPX76464.1"/>
    </source>
</evidence>
<name>A0A507FJH4_9FUNG</name>
<dbReference type="OrthoDB" id="6119954at2759"/>
<dbReference type="STRING" id="246404.A0A507FJH4"/>
<dbReference type="Proteomes" id="UP000320333">
    <property type="component" value="Unassembled WGS sequence"/>
</dbReference>
<dbReference type="GO" id="GO:0016805">
    <property type="term" value="F:dipeptidase activity"/>
    <property type="evidence" value="ECO:0007669"/>
    <property type="project" value="InterPro"/>
</dbReference>
<dbReference type="PIRSF" id="PIRSF037226">
    <property type="entry name" value="Amidohydrolase_ACY1L2_prd"/>
    <property type="match status" value="1"/>
</dbReference>
<dbReference type="PANTHER" id="PTHR30575">
    <property type="entry name" value="PEPTIDASE M20"/>
    <property type="match status" value="1"/>
</dbReference>
<gene>
    <name evidence="4" type="ORF">CcCBS67573_g02251</name>
</gene>
<keyword evidence="5" id="KW-1185">Reference proteome</keyword>
<evidence type="ECO:0000313" key="5">
    <source>
        <dbReference type="Proteomes" id="UP000320333"/>
    </source>
</evidence>
<dbReference type="CDD" id="cd05672">
    <property type="entry name" value="M20_ACY1L2-like"/>
    <property type="match status" value="1"/>
</dbReference>
<dbReference type="InterPro" id="IPR002933">
    <property type="entry name" value="Peptidase_M20"/>
</dbReference>
<dbReference type="PANTHER" id="PTHR30575:SF0">
    <property type="entry name" value="XAA-ARG DIPEPTIDASE"/>
    <property type="match status" value="1"/>
</dbReference>
<organism evidence="4 5">
    <name type="scientific">Chytriomyces confervae</name>
    <dbReference type="NCBI Taxonomy" id="246404"/>
    <lineage>
        <taxon>Eukaryota</taxon>
        <taxon>Fungi</taxon>
        <taxon>Fungi incertae sedis</taxon>
        <taxon>Chytridiomycota</taxon>
        <taxon>Chytridiomycota incertae sedis</taxon>
        <taxon>Chytridiomycetes</taxon>
        <taxon>Chytridiales</taxon>
        <taxon>Chytriomycetaceae</taxon>
        <taxon>Chytriomyces</taxon>
    </lineage>
</organism>
<comment type="similarity">
    <text evidence="1 2">Belongs to the peptidase M20A family.</text>
</comment>
<feature type="domain" description="Peptidase M20 dimerisation" evidence="3">
    <location>
        <begin position="171"/>
        <end position="261"/>
    </location>
</feature>
<dbReference type="InterPro" id="IPR017439">
    <property type="entry name" value="Amidohydrolase"/>
</dbReference>
<dbReference type="FunFam" id="3.30.70.360:FF:000004">
    <property type="entry name" value="Peptidase M20 domain-containing protein 2"/>
    <property type="match status" value="1"/>
</dbReference>
<dbReference type="SUPFAM" id="SSF53187">
    <property type="entry name" value="Zn-dependent exopeptidases"/>
    <property type="match status" value="1"/>
</dbReference>